<sequence>MKLCLYTRQISQSSRKQIGQGTVKGKLESQGTSQRTDKAYSEPEDQEQDTLETVVDGKKLKEIIPNLPLTFQLNRGLEGYGSSSSAPPAPQRSIPIKHGQQEVQPSITLGRAWSKFPEDMSQRDTHQRSYGNHQRMKSQQAFQTPGG</sequence>
<evidence type="ECO:0000313" key="2">
    <source>
        <dbReference type="EMBL" id="MBW0476457.1"/>
    </source>
</evidence>
<dbReference type="Proteomes" id="UP000765509">
    <property type="component" value="Unassembled WGS sequence"/>
</dbReference>
<feature type="region of interest" description="Disordered" evidence="1">
    <location>
        <begin position="10"/>
        <end position="52"/>
    </location>
</feature>
<dbReference type="AlphaFoldDB" id="A0A9Q3GRF4"/>
<comment type="caution">
    <text evidence="2">The sequence shown here is derived from an EMBL/GenBank/DDBJ whole genome shotgun (WGS) entry which is preliminary data.</text>
</comment>
<feature type="compositionally biased region" description="Polar residues" evidence="1">
    <location>
        <begin position="10"/>
        <end position="20"/>
    </location>
</feature>
<gene>
    <name evidence="2" type="ORF">O181_016172</name>
</gene>
<feature type="compositionally biased region" description="Basic and acidic residues" evidence="1">
    <location>
        <begin position="116"/>
        <end position="127"/>
    </location>
</feature>
<proteinExistence type="predicted"/>
<feature type="compositionally biased region" description="Polar residues" evidence="1">
    <location>
        <begin position="128"/>
        <end position="147"/>
    </location>
</feature>
<evidence type="ECO:0000313" key="3">
    <source>
        <dbReference type="Proteomes" id="UP000765509"/>
    </source>
</evidence>
<evidence type="ECO:0000256" key="1">
    <source>
        <dbReference type="SAM" id="MobiDB-lite"/>
    </source>
</evidence>
<keyword evidence="3" id="KW-1185">Reference proteome</keyword>
<reference evidence="2" key="1">
    <citation type="submission" date="2021-03" db="EMBL/GenBank/DDBJ databases">
        <title>Draft genome sequence of rust myrtle Austropuccinia psidii MF-1, a brazilian biotype.</title>
        <authorList>
            <person name="Quecine M.C."/>
            <person name="Pachon D.M.R."/>
            <person name="Bonatelli M.L."/>
            <person name="Correr F.H."/>
            <person name="Franceschini L.M."/>
            <person name="Leite T.F."/>
            <person name="Margarido G.R.A."/>
            <person name="Almeida C.A."/>
            <person name="Ferrarezi J.A."/>
            <person name="Labate C.A."/>
        </authorList>
    </citation>
    <scope>NUCLEOTIDE SEQUENCE</scope>
    <source>
        <strain evidence="2">MF-1</strain>
    </source>
</reference>
<name>A0A9Q3GRF4_9BASI</name>
<protein>
    <submittedName>
        <fullName evidence="2">Uncharacterized protein</fullName>
    </submittedName>
</protein>
<accession>A0A9Q3GRF4</accession>
<organism evidence="2 3">
    <name type="scientific">Austropuccinia psidii MF-1</name>
    <dbReference type="NCBI Taxonomy" id="1389203"/>
    <lineage>
        <taxon>Eukaryota</taxon>
        <taxon>Fungi</taxon>
        <taxon>Dikarya</taxon>
        <taxon>Basidiomycota</taxon>
        <taxon>Pucciniomycotina</taxon>
        <taxon>Pucciniomycetes</taxon>
        <taxon>Pucciniales</taxon>
        <taxon>Sphaerophragmiaceae</taxon>
        <taxon>Austropuccinia</taxon>
    </lineage>
</organism>
<dbReference type="EMBL" id="AVOT02004472">
    <property type="protein sequence ID" value="MBW0476457.1"/>
    <property type="molecule type" value="Genomic_DNA"/>
</dbReference>
<feature type="region of interest" description="Disordered" evidence="1">
    <location>
        <begin position="75"/>
        <end position="147"/>
    </location>
</feature>